<dbReference type="InterPro" id="IPR053745">
    <property type="entry name" value="Viral_Tail_Comp_sf"/>
</dbReference>
<evidence type="ECO:0008006" key="2">
    <source>
        <dbReference type="Google" id="ProtNLM"/>
    </source>
</evidence>
<accession>A0A6J7WIU2</accession>
<reference evidence="1" key="1">
    <citation type="submission" date="2020-05" db="EMBL/GenBank/DDBJ databases">
        <authorList>
            <person name="Chiriac C."/>
            <person name="Salcher M."/>
            <person name="Ghai R."/>
            <person name="Kavagutti S V."/>
        </authorList>
    </citation>
    <scope>NUCLEOTIDE SEQUENCE</scope>
</reference>
<gene>
    <name evidence="1" type="ORF">UFOVP210_5</name>
</gene>
<dbReference type="EMBL" id="LR798251">
    <property type="protein sequence ID" value="CAB5217710.1"/>
    <property type="molecule type" value="Genomic_DNA"/>
</dbReference>
<sequence length="158" mass="17186">MSFETLTVAKYIFQTLSGDATLKSLLAGAKAPGYQLGVYQEMAPTVDPVSSKEPVLPYIVFSRVGSWEPLGNALCGGTHVSYPSYRVTVWHEQSGSISYSRVQSIADRITVLLDGQRVSLDGLDFASLRLDTEQPIIVGTDGHIDYGLTIVYGFTVTF</sequence>
<protein>
    <recommendedName>
        <fullName evidence="2">Tail completion protein</fullName>
    </recommendedName>
</protein>
<proteinExistence type="predicted"/>
<organism evidence="1">
    <name type="scientific">uncultured Caudovirales phage</name>
    <dbReference type="NCBI Taxonomy" id="2100421"/>
    <lineage>
        <taxon>Viruses</taxon>
        <taxon>Duplodnaviria</taxon>
        <taxon>Heunggongvirae</taxon>
        <taxon>Uroviricota</taxon>
        <taxon>Caudoviricetes</taxon>
        <taxon>Peduoviridae</taxon>
        <taxon>Maltschvirus</taxon>
        <taxon>Maltschvirus maltsch</taxon>
    </lineage>
</organism>
<name>A0A6J7WIU2_9CAUD</name>
<evidence type="ECO:0000313" key="1">
    <source>
        <dbReference type="EMBL" id="CAB5217710.1"/>
    </source>
</evidence>
<dbReference type="Gene3D" id="3.30.2000.30">
    <property type="match status" value="1"/>
</dbReference>